<evidence type="ECO:0000313" key="1">
    <source>
        <dbReference type="Proteomes" id="UP000887579"/>
    </source>
</evidence>
<organism evidence="1 2">
    <name type="scientific">Panagrolaimus sp. ES5</name>
    <dbReference type="NCBI Taxonomy" id="591445"/>
    <lineage>
        <taxon>Eukaryota</taxon>
        <taxon>Metazoa</taxon>
        <taxon>Ecdysozoa</taxon>
        <taxon>Nematoda</taxon>
        <taxon>Chromadorea</taxon>
        <taxon>Rhabditida</taxon>
        <taxon>Tylenchina</taxon>
        <taxon>Panagrolaimomorpha</taxon>
        <taxon>Panagrolaimoidea</taxon>
        <taxon>Panagrolaimidae</taxon>
        <taxon>Panagrolaimus</taxon>
    </lineage>
</organism>
<accession>A0AC34FIS5</accession>
<sequence>MVNSEVATTTPKSNGTPAVVNNSSNKDAAAPRSATASPRHCAPKINTKDRLFGATPEQPRKAPKTNATFKSNIFGPEPQSPAKTSKKQIPVIERNPVTGEVRVPPRVSV</sequence>
<reference evidence="2" key="1">
    <citation type="submission" date="2022-11" db="UniProtKB">
        <authorList>
            <consortium name="WormBaseParasite"/>
        </authorList>
    </citation>
    <scope>IDENTIFICATION</scope>
</reference>
<protein>
    <submittedName>
        <fullName evidence="2">Uncharacterized protein</fullName>
    </submittedName>
</protein>
<dbReference type="WBParaSite" id="ES5_v2.g17253.t1">
    <property type="protein sequence ID" value="ES5_v2.g17253.t1"/>
    <property type="gene ID" value="ES5_v2.g17253"/>
</dbReference>
<proteinExistence type="predicted"/>
<name>A0AC34FIS5_9BILA</name>
<dbReference type="Proteomes" id="UP000887579">
    <property type="component" value="Unplaced"/>
</dbReference>
<evidence type="ECO:0000313" key="2">
    <source>
        <dbReference type="WBParaSite" id="ES5_v2.g17253.t1"/>
    </source>
</evidence>